<dbReference type="AlphaFoldDB" id="A0A7R8WLI8"/>
<sequence>MSSNCSSSRAPDPRTMCYRFTDVWHRTKQVFRETAIWPWFSKFWHRTEHVFKLTATYVPMIFLSLAIVFVFVAFILTVIPKKSMDEAAAEAVESDVQRLLIGVALLAAGAFLSPLLVSLLYFFITTDTYLPPCERQSPGNRARGATVFVIPQDFVPGGIDSAMKGAPLTFTSTVSASKREPPPLIYGPLSAEELLKETQPRENARYEHIWSH</sequence>
<gene>
    <name evidence="1" type="ORF">CTOB1V02_LOCUS10968</name>
</gene>
<evidence type="ECO:0000313" key="1">
    <source>
        <dbReference type="EMBL" id="CAD7233145.1"/>
    </source>
</evidence>
<proteinExistence type="predicted"/>
<organism evidence="1">
    <name type="scientific">Cyprideis torosa</name>
    <dbReference type="NCBI Taxonomy" id="163714"/>
    <lineage>
        <taxon>Eukaryota</taxon>
        <taxon>Metazoa</taxon>
        <taxon>Ecdysozoa</taxon>
        <taxon>Arthropoda</taxon>
        <taxon>Crustacea</taxon>
        <taxon>Oligostraca</taxon>
        <taxon>Ostracoda</taxon>
        <taxon>Podocopa</taxon>
        <taxon>Podocopida</taxon>
        <taxon>Cytherocopina</taxon>
        <taxon>Cytheroidea</taxon>
        <taxon>Cytherideidae</taxon>
        <taxon>Cyprideis</taxon>
    </lineage>
</organism>
<dbReference type="EMBL" id="OB665727">
    <property type="protein sequence ID" value="CAD7233145.1"/>
    <property type="molecule type" value="Genomic_DNA"/>
</dbReference>
<name>A0A7R8WLI8_9CRUS</name>
<protein>
    <submittedName>
        <fullName evidence="1">Uncharacterized protein</fullName>
    </submittedName>
</protein>
<reference evidence="1" key="1">
    <citation type="submission" date="2020-11" db="EMBL/GenBank/DDBJ databases">
        <authorList>
            <person name="Tran Van P."/>
        </authorList>
    </citation>
    <scope>NUCLEOTIDE SEQUENCE</scope>
</reference>
<accession>A0A7R8WLI8</accession>